<evidence type="ECO:0000313" key="4">
    <source>
        <dbReference type="Proteomes" id="UP000537260"/>
    </source>
</evidence>
<dbReference type="RefSeq" id="WP_179577725.1">
    <property type="nucleotide sequence ID" value="NZ_JACCFM010000001.1"/>
</dbReference>
<dbReference type="InterPro" id="IPR002347">
    <property type="entry name" value="SDR_fam"/>
</dbReference>
<comment type="similarity">
    <text evidence="1">Belongs to the short-chain dehydrogenases/reductases (SDR) family.</text>
</comment>
<dbReference type="PRINTS" id="PR00081">
    <property type="entry name" value="GDHRDH"/>
</dbReference>
<dbReference type="InterPro" id="IPR036291">
    <property type="entry name" value="NAD(P)-bd_dom_sf"/>
</dbReference>
<organism evidence="3 4">
    <name type="scientific">Glaciibacter psychrotolerans</name>
    <dbReference type="NCBI Taxonomy" id="670054"/>
    <lineage>
        <taxon>Bacteria</taxon>
        <taxon>Bacillati</taxon>
        <taxon>Actinomycetota</taxon>
        <taxon>Actinomycetes</taxon>
        <taxon>Micrococcales</taxon>
        <taxon>Microbacteriaceae</taxon>
        <taxon>Glaciibacter</taxon>
    </lineage>
</organism>
<dbReference type="PROSITE" id="PS00061">
    <property type="entry name" value="ADH_SHORT"/>
    <property type="match status" value="1"/>
</dbReference>
<evidence type="ECO:0000256" key="1">
    <source>
        <dbReference type="ARBA" id="ARBA00006484"/>
    </source>
</evidence>
<keyword evidence="4" id="KW-1185">Reference proteome</keyword>
<keyword evidence="2" id="KW-0560">Oxidoreductase</keyword>
<comment type="caution">
    <text evidence="3">The sequence shown here is derived from an EMBL/GenBank/DDBJ whole genome shotgun (WGS) entry which is preliminary data.</text>
</comment>
<accession>A0A7Z0EC03</accession>
<dbReference type="PANTHER" id="PTHR24321:SF8">
    <property type="entry name" value="ESTRADIOL 17-BETA-DEHYDROGENASE 8-RELATED"/>
    <property type="match status" value="1"/>
</dbReference>
<reference evidence="3 4" key="1">
    <citation type="submission" date="2020-07" db="EMBL/GenBank/DDBJ databases">
        <title>Sequencing the genomes of 1000 actinobacteria strains.</title>
        <authorList>
            <person name="Klenk H.-P."/>
        </authorList>
    </citation>
    <scope>NUCLEOTIDE SEQUENCE [LARGE SCALE GENOMIC DNA]</scope>
    <source>
        <strain evidence="3 4">LI1</strain>
    </source>
</reference>
<dbReference type="InterPro" id="IPR020904">
    <property type="entry name" value="Sc_DH/Rdtase_CS"/>
</dbReference>
<dbReference type="AlphaFoldDB" id="A0A7Z0EC03"/>
<dbReference type="PRINTS" id="PR00080">
    <property type="entry name" value="SDRFAMILY"/>
</dbReference>
<evidence type="ECO:0008006" key="5">
    <source>
        <dbReference type="Google" id="ProtNLM"/>
    </source>
</evidence>
<evidence type="ECO:0000313" key="3">
    <source>
        <dbReference type="EMBL" id="NYJ18873.1"/>
    </source>
</evidence>
<evidence type="ECO:0000256" key="2">
    <source>
        <dbReference type="ARBA" id="ARBA00023002"/>
    </source>
</evidence>
<dbReference type="PANTHER" id="PTHR24321">
    <property type="entry name" value="DEHYDROGENASES, SHORT CHAIN"/>
    <property type="match status" value="1"/>
</dbReference>
<name>A0A7Z0EC03_9MICO</name>
<dbReference type="GO" id="GO:0016491">
    <property type="term" value="F:oxidoreductase activity"/>
    <property type="evidence" value="ECO:0007669"/>
    <property type="project" value="UniProtKB-KW"/>
</dbReference>
<dbReference type="Proteomes" id="UP000537260">
    <property type="component" value="Unassembled WGS sequence"/>
</dbReference>
<dbReference type="EMBL" id="JACCFM010000001">
    <property type="protein sequence ID" value="NYJ18873.1"/>
    <property type="molecule type" value="Genomic_DNA"/>
</dbReference>
<dbReference type="FunFam" id="3.40.50.720:FF:000084">
    <property type="entry name" value="Short-chain dehydrogenase reductase"/>
    <property type="match status" value="1"/>
</dbReference>
<sequence>MSAVLENKVALVTAGGAGIGAAIALRLAADGASVVVSDVNDTAGQSIVDQIVAAGGQAAFKHANVADEAEVNALIDFAVATFGGLHLAANNAGIGAMPHRIDQVTDAEWDRTIAVTLRGTYLCMKAEAAHFLANGGGNIVNTASIAGLKATPNLSPYSAAKHGVVALTRGTALEYATDNIRVNAVAPGAIDTAALAGLPEADKAIYTAQVPMKRLGQASEIASAVSWLLSDQSSFVTGVVLPVDGGTLNA</sequence>
<proteinExistence type="inferred from homology"/>
<dbReference type="SUPFAM" id="SSF51735">
    <property type="entry name" value="NAD(P)-binding Rossmann-fold domains"/>
    <property type="match status" value="1"/>
</dbReference>
<gene>
    <name evidence="3" type="ORF">HNR05_000664</name>
</gene>
<dbReference type="NCBIfam" id="NF005559">
    <property type="entry name" value="PRK07231.1"/>
    <property type="match status" value="1"/>
</dbReference>
<protein>
    <recommendedName>
        <fullName evidence="5">Glucose 1-dehydrogenase (NAD(P)(+))</fullName>
    </recommendedName>
</protein>
<dbReference type="Pfam" id="PF13561">
    <property type="entry name" value="adh_short_C2"/>
    <property type="match status" value="1"/>
</dbReference>
<dbReference type="Gene3D" id="3.40.50.720">
    <property type="entry name" value="NAD(P)-binding Rossmann-like Domain"/>
    <property type="match status" value="1"/>
</dbReference>